<reference evidence="3" key="1">
    <citation type="submission" date="2020-05" db="EMBL/GenBank/DDBJ databases">
        <authorList>
            <person name="Chiriac C."/>
            <person name="Salcher M."/>
            <person name="Ghai R."/>
            <person name="Kavagutti S V."/>
        </authorList>
    </citation>
    <scope>NUCLEOTIDE SEQUENCE</scope>
</reference>
<evidence type="ECO:0000313" key="2">
    <source>
        <dbReference type="EMBL" id="CAB4199326.1"/>
    </source>
</evidence>
<feature type="region of interest" description="Disordered" evidence="1">
    <location>
        <begin position="1"/>
        <end position="39"/>
    </location>
</feature>
<protein>
    <submittedName>
        <fullName evidence="3">Uncharacterized protein</fullName>
    </submittedName>
</protein>
<organism evidence="3">
    <name type="scientific">uncultured Caudovirales phage</name>
    <dbReference type="NCBI Taxonomy" id="2100421"/>
    <lineage>
        <taxon>Viruses</taxon>
        <taxon>Duplodnaviria</taxon>
        <taxon>Heunggongvirae</taxon>
        <taxon>Uroviricota</taxon>
        <taxon>Caudoviricetes</taxon>
        <taxon>Peduoviridae</taxon>
        <taxon>Maltschvirus</taxon>
        <taxon>Maltschvirus maltsch</taxon>
    </lineage>
</organism>
<gene>
    <name evidence="2" type="ORF">UFOVP1326_37</name>
    <name evidence="3" type="ORF">UFOVP1436_2</name>
</gene>
<evidence type="ECO:0000256" key="1">
    <source>
        <dbReference type="SAM" id="MobiDB-lite"/>
    </source>
</evidence>
<proteinExistence type="predicted"/>
<evidence type="ECO:0000313" key="3">
    <source>
        <dbReference type="EMBL" id="CAB4212317.1"/>
    </source>
</evidence>
<dbReference type="EMBL" id="LR797388">
    <property type="protein sequence ID" value="CAB4212317.1"/>
    <property type="molecule type" value="Genomic_DNA"/>
</dbReference>
<name>A0A6J5SES0_9CAUD</name>
<feature type="compositionally biased region" description="Basic and acidic residues" evidence="1">
    <location>
        <begin position="24"/>
        <end position="37"/>
    </location>
</feature>
<sequence length="203" mass="20944">MKTETSGKPMIPNNGQPPPNLRGLFEHIDSDHPHPNDKGNQVYHTLLQAAGSHIAAQVAGTYALANGNPAAVSGTGILYPIASLYIAAADLPSVNGVTPKLRIRGEVYNNDVAAFTGTLILGLYPITRPGTSGGAGLNIYTLGTVVSGSQVTLTNPAADSANALVGSDFAMPADGHYCLGFITNATVAASAHLHIAARLQHRN</sequence>
<dbReference type="EMBL" id="LR797276">
    <property type="protein sequence ID" value="CAB4199326.1"/>
    <property type="molecule type" value="Genomic_DNA"/>
</dbReference>
<accession>A0A6J5SES0</accession>